<dbReference type="AlphaFoldDB" id="A0A7J5BU42"/>
<feature type="domain" description="GAF" evidence="1">
    <location>
        <begin position="90"/>
        <end position="189"/>
    </location>
</feature>
<dbReference type="InterPro" id="IPR029016">
    <property type="entry name" value="GAF-like_dom_sf"/>
</dbReference>
<comment type="caution">
    <text evidence="2">The sequence shown here is derived from an EMBL/GenBank/DDBJ whole genome shotgun (WGS) entry which is preliminary data.</text>
</comment>
<name>A0A7J5BU42_9MICO</name>
<gene>
    <name evidence="2" type="ORF">F8O01_07600</name>
</gene>
<accession>A0A7J5BU42</accession>
<evidence type="ECO:0000313" key="2">
    <source>
        <dbReference type="EMBL" id="KAB1657807.1"/>
    </source>
</evidence>
<evidence type="ECO:0000259" key="1">
    <source>
        <dbReference type="Pfam" id="PF01590"/>
    </source>
</evidence>
<evidence type="ECO:0000313" key="3">
    <source>
        <dbReference type="Proteomes" id="UP000467240"/>
    </source>
</evidence>
<dbReference type="Pfam" id="PF01590">
    <property type="entry name" value="GAF"/>
    <property type="match status" value="1"/>
</dbReference>
<sequence length="408" mass="43335">MDCTARGTARMPDVVAESRERSIRLLGSPERARPDVADAERDLAALRAAHPLSEVYDVVDELLVRPATDTGLILAVTDDAGRLVWVEGDRTAQRRAEEMAFVPGADWSEAHVGTSAPGTALASGGDVQVVGEEHFAPSVHAWSCSAVPIRDPGTRRVLGAVDLTGDAAAVSPHTLPLLRAAVAAIEGALANRGRAGASVGRRESRVHPSGPRLRLLGRDSALLEADDGRTLELSRRHSEILLLLAAHPTGLSGPELGVLLYADGARGVTLRAELTRLRAVLAGFDAPLGLLSQPYRLDRSLVTDAAEVVRAVDRGKHRQALRDYVGAPLPASEAPGVETIRERTRSTLRESVLGQGSADAVLAYLEVPGHEDDMQANREALRLLPMRSPKRAGIVARLESLGADAEGR</sequence>
<protein>
    <submittedName>
        <fullName evidence="2">GAF domain-containing protein</fullName>
    </submittedName>
</protein>
<dbReference type="Gene3D" id="3.30.450.40">
    <property type="match status" value="1"/>
</dbReference>
<proteinExistence type="predicted"/>
<organism evidence="2 3">
    <name type="scientific">Pseudoclavibacter chungangensis</name>
    <dbReference type="NCBI Taxonomy" id="587635"/>
    <lineage>
        <taxon>Bacteria</taxon>
        <taxon>Bacillati</taxon>
        <taxon>Actinomycetota</taxon>
        <taxon>Actinomycetes</taxon>
        <taxon>Micrococcales</taxon>
        <taxon>Microbacteriaceae</taxon>
        <taxon>Pseudoclavibacter</taxon>
    </lineage>
</organism>
<dbReference type="InterPro" id="IPR003018">
    <property type="entry name" value="GAF"/>
</dbReference>
<reference evidence="2 3" key="1">
    <citation type="submission" date="2019-09" db="EMBL/GenBank/DDBJ databases">
        <title>Phylogeny of genus Pseudoclavibacter and closely related genus.</title>
        <authorList>
            <person name="Li Y."/>
        </authorList>
    </citation>
    <scope>NUCLEOTIDE SEQUENCE [LARGE SCALE GENOMIC DNA]</scope>
    <source>
        <strain evidence="2 3">DSM 23821</strain>
    </source>
</reference>
<dbReference type="RefSeq" id="WP_158040289.1">
    <property type="nucleotide sequence ID" value="NZ_JACCFV010000001.1"/>
</dbReference>
<dbReference type="EMBL" id="WBJZ01000008">
    <property type="protein sequence ID" value="KAB1657807.1"/>
    <property type="molecule type" value="Genomic_DNA"/>
</dbReference>
<dbReference type="Proteomes" id="UP000467240">
    <property type="component" value="Unassembled WGS sequence"/>
</dbReference>
<dbReference type="OrthoDB" id="3928741at2"/>
<keyword evidence="3" id="KW-1185">Reference proteome</keyword>